<feature type="coiled-coil region" evidence="1">
    <location>
        <begin position="40"/>
        <end position="67"/>
    </location>
</feature>
<organism evidence="3 4">
    <name type="scientific">Gloeophyllum trabeum (strain ATCC 11539 / FP-39264 / Madison 617)</name>
    <name type="common">Brown rot fungus</name>
    <dbReference type="NCBI Taxonomy" id="670483"/>
    <lineage>
        <taxon>Eukaryota</taxon>
        <taxon>Fungi</taxon>
        <taxon>Dikarya</taxon>
        <taxon>Basidiomycota</taxon>
        <taxon>Agaricomycotina</taxon>
        <taxon>Agaricomycetes</taxon>
        <taxon>Gloeophyllales</taxon>
        <taxon>Gloeophyllaceae</taxon>
        <taxon>Gloeophyllum</taxon>
    </lineage>
</organism>
<evidence type="ECO:0000256" key="1">
    <source>
        <dbReference type="SAM" id="Coils"/>
    </source>
</evidence>
<name>S7RCX6_GLOTA</name>
<evidence type="ECO:0000313" key="4">
    <source>
        <dbReference type="Proteomes" id="UP000030669"/>
    </source>
</evidence>
<feature type="compositionally biased region" description="Acidic residues" evidence="2">
    <location>
        <begin position="457"/>
        <end position="487"/>
    </location>
</feature>
<dbReference type="AlphaFoldDB" id="S7RCX6"/>
<dbReference type="Proteomes" id="UP000030669">
    <property type="component" value="Unassembled WGS sequence"/>
</dbReference>
<keyword evidence="4" id="KW-1185">Reference proteome</keyword>
<dbReference type="RefSeq" id="XP_007871250.1">
    <property type="nucleotide sequence ID" value="XM_007873059.1"/>
</dbReference>
<evidence type="ECO:0000256" key="2">
    <source>
        <dbReference type="SAM" id="MobiDB-lite"/>
    </source>
</evidence>
<protein>
    <submittedName>
        <fullName evidence="3">Uncharacterized protein</fullName>
    </submittedName>
</protein>
<proteinExistence type="predicted"/>
<dbReference type="GeneID" id="19309952"/>
<feature type="compositionally biased region" description="Acidic residues" evidence="2">
    <location>
        <begin position="411"/>
        <end position="427"/>
    </location>
</feature>
<dbReference type="EMBL" id="KB469319">
    <property type="protein sequence ID" value="EPQ50269.1"/>
    <property type="molecule type" value="Genomic_DNA"/>
</dbReference>
<accession>S7RCX6</accession>
<evidence type="ECO:0000313" key="3">
    <source>
        <dbReference type="EMBL" id="EPQ50269.1"/>
    </source>
</evidence>
<keyword evidence="1" id="KW-0175">Coiled coil</keyword>
<dbReference type="HOGENOM" id="CLU_560261_0_0_1"/>
<feature type="compositionally biased region" description="Acidic residues" evidence="2">
    <location>
        <begin position="435"/>
        <end position="449"/>
    </location>
</feature>
<dbReference type="KEGG" id="gtr:GLOTRDRAFT_97117"/>
<sequence length="487" mass="54598">MDSEREYKQMEERAEALFRQVNLRLDQEAKRRLEETDLGILRRGQEVKRLQDQIRKLKVERGRLKHSRNSLVPVGRLPTELLACNGPTKEFRLAMKKLQLIQELHVNIELQDDDHDDASRNSWKLRKQEVVAINSVTLSKWGACDFGTSTKWIANLELPNLKHLAASLASQCQRKLTVAETWKQSSVNDGWYSVDSISRYQEYVPWVDGGLTGNTPKISISLCMDKHKVETPAEYEEGKDILFRSLTTANLEFLEVGTRMSSDDWRRRLGHLAQVTRLWVTGVDEAFVDALVMDEVTHTAVSSDLGSGDAGPARPGVIFPALQYLTLEESGPEHYDTAFVQKLSIALEARERSGSVSRIMHLDIRGVVGLSSQDIARLQDIVGMLTLRPSLAGWGGDEGSSYTGRDVRSEEDGDEDESEEDGDEVSEGDLHTEVSDDPGGDESGAEDSDPWGLDAKDSEDGEAEEEEENEDDDDDEDEEGEDEEDED</sequence>
<reference evidence="3 4" key="1">
    <citation type="journal article" date="2012" name="Science">
        <title>The Paleozoic origin of enzymatic lignin decomposition reconstructed from 31 fungal genomes.</title>
        <authorList>
            <person name="Floudas D."/>
            <person name="Binder M."/>
            <person name="Riley R."/>
            <person name="Barry K."/>
            <person name="Blanchette R.A."/>
            <person name="Henrissat B."/>
            <person name="Martinez A.T."/>
            <person name="Otillar R."/>
            <person name="Spatafora J.W."/>
            <person name="Yadav J.S."/>
            <person name="Aerts A."/>
            <person name="Benoit I."/>
            <person name="Boyd A."/>
            <person name="Carlson A."/>
            <person name="Copeland A."/>
            <person name="Coutinho P.M."/>
            <person name="de Vries R.P."/>
            <person name="Ferreira P."/>
            <person name="Findley K."/>
            <person name="Foster B."/>
            <person name="Gaskell J."/>
            <person name="Glotzer D."/>
            <person name="Gorecki P."/>
            <person name="Heitman J."/>
            <person name="Hesse C."/>
            <person name="Hori C."/>
            <person name="Igarashi K."/>
            <person name="Jurgens J.A."/>
            <person name="Kallen N."/>
            <person name="Kersten P."/>
            <person name="Kohler A."/>
            <person name="Kuees U."/>
            <person name="Kumar T.K.A."/>
            <person name="Kuo A."/>
            <person name="LaButti K."/>
            <person name="Larrondo L.F."/>
            <person name="Lindquist E."/>
            <person name="Ling A."/>
            <person name="Lombard V."/>
            <person name="Lucas S."/>
            <person name="Lundell T."/>
            <person name="Martin R."/>
            <person name="McLaughlin D.J."/>
            <person name="Morgenstern I."/>
            <person name="Morin E."/>
            <person name="Murat C."/>
            <person name="Nagy L.G."/>
            <person name="Nolan M."/>
            <person name="Ohm R.A."/>
            <person name="Patyshakuliyeva A."/>
            <person name="Rokas A."/>
            <person name="Ruiz-Duenas F.J."/>
            <person name="Sabat G."/>
            <person name="Salamov A."/>
            <person name="Samejima M."/>
            <person name="Schmutz J."/>
            <person name="Slot J.C."/>
            <person name="St John F."/>
            <person name="Stenlid J."/>
            <person name="Sun H."/>
            <person name="Sun S."/>
            <person name="Syed K."/>
            <person name="Tsang A."/>
            <person name="Wiebenga A."/>
            <person name="Young D."/>
            <person name="Pisabarro A."/>
            <person name="Eastwood D.C."/>
            <person name="Martin F."/>
            <person name="Cullen D."/>
            <person name="Grigoriev I.V."/>
            <person name="Hibbett D.S."/>
        </authorList>
    </citation>
    <scope>NUCLEOTIDE SEQUENCE [LARGE SCALE GENOMIC DNA]</scope>
    <source>
        <strain evidence="3 4">ATCC 11539</strain>
    </source>
</reference>
<feature type="region of interest" description="Disordered" evidence="2">
    <location>
        <begin position="389"/>
        <end position="487"/>
    </location>
</feature>
<dbReference type="OrthoDB" id="9948828at2759"/>
<gene>
    <name evidence="3" type="ORF">GLOTRDRAFT_97117</name>
</gene>